<reference evidence="2" key="1">
    <citation type="submission" date="2019-11" db="EMBL/GenBank/DDBJ databases">
        <authorList>
            <person name="Liu Y."/>
            <person name="Hou J."/>
            <person name="Li T.-Q."/>
            <person name="Guan C.-H."/>
            <person name="Wu X."/>
            <person name="Wu H.-Z."/>
            <person name="Ling F."/>
            <person name="Zhang R."/>
            <person name="Shi X.-G."/>
            <person name="Ren J.-P."/>
            <person name="Chen E.-F."/>
            <person name="Sun J.-M."/>
        </authorList>
    </citation>
    <scope>NUCLEOTIDE SEQUENCE</scope>
    <source>
        <strain evidence="2">Adult_tree_wgs_1</strain>
        <tissue evidence="2">Leaves</tissue>
    </source>
</reference>
<evidence type="ECO:0000313" key="2">
    <source>
        <dbReference type="EMBL" id="KAF7151679.1"/>
    </source>
</evidence>
<evidence type="ECO:0000256" key="1">
    <source>
        <dbReference type="SAM" id="MobiDB-lite"/>
    </source>
</evidence>
<keyword evidence="3" id="KW-1185">Reference proteome</keyword>
<gene>
    <name evidence="2" type="ORF">RHSIM_Rhsim02G0139800</name>
</gene>
<name>A0A834LX67_RHOSS</name>
<organism evidence="2 3">
    <name type="scientific">Rhododendron simsii</name>
    <name type="common">Sims's rhododendron</name>
    <dbReference type="NCBI Taxonomy" id="118357"/>
    <lineage>
        <taxon>Eukaryota</taxon>
        <taxon>Viridiplantae</taxon>
        <taxon>Streptophyta</taxon>
        <taxon>Embryophyta</taxon>
        <taxon>Tracheophyta</taxon>
        <taxon>Spermatophyta</taxon>
        <taxon>Magnoliopsida</taxon>
        <taxon>eudicotyledons</taxon>
        <taxon>Gunneridae</taxon>
        <taxon>Pentapetalae</taxon>
        <taxon>asterids</taxon>
        <taxon>Ericales</taxon>
        <taxon>Ericaceae</taxon>
        <taxon>Ericoideae</taxon>
        <taxon>Rhodoreae</taxon>
        <taxon>Rhododendron</taxon>
    </lineage>
</organism>
<proteinExistence type="predicted"/>
<comment type="caution">
    <text evidence="2">The sequence shown here is derived from an EMBL/GenBank/DDBJ whole genome shotgun (WGS) entry which is preliminary data.</text>
</comment>
<feature type="region of interest" description="Disordered" evidence="1">
    <location>
        <begin position="82"/>
        <end position="106"/>
    </location>
</feature>
<evidence type="ECO:0000313" key="3">
    <source>
        <dbReference type="Proteomes" id="UP000626092"/>
    </source>
</evidence>
<dbReference type="Proteomes" id="UP000626092">
    <property type="component" value="Unassembled WGS sequence"/>
</dbReference>
<dbReference type="EMBL" id="WJXA01000002">
    <property type="protein sequence ID" value="KAF7151679.1"/>
    <property type="molecule type" value="Genomic_DNA"/>
</dbReference>
<dbReference type="OrthoDB" id="10624512at2759"/>
<sequence length="220" mass="23903">MGKPWPPDAGCQGTLLSRPLGQFLAFRPRLLKKTLPVGNAWKKTEMPLNRNAILSRPVSAKKLLASRLLVTGQGNALLTASQDQGWPRHDSRHAKTRGGQGKAQGKAITKGNSWPLGLGYSLKHYPSVMLEKNTAIPLRQIVIVTGPVGQSMTLSGKETLYRANVGRLALETSHACPSRCNWSEESMHSVRNGVWVVVDFVGIGYSFACAAKSISYNALQ</sequence>
<accession>A0A834LX67</accession>
<dbReference type="AlphaFoldDB" id="A0A834LX67"/>
<protein>
    <submittedName>
        <fullName evidence="2">Uncharacterized protein</fullName>
    </submittedName>
</protein>